<name>E7QMV2_HALPU</name>
<gene>
    <name evidence="3" type="ORF">SAMN05444342_3970</name>
    <name evidence="2" type="ORF">ZOD2009_01350</name>
</gene>
<protein>
    <submittedName>
        <fullName evidence="3">GMP synthase (Glutamine-hydrolysing)</fullName>
    </submittedName>
    <submittedName>
        <fullName evidence="2">Glutamine amidotransferase class-I</fullName>
    </submittedName>
</protein>
<sequence length="230" mass="25798">MSRLRIAFLNAAHGDENTRRNFRRELDADLVEFDATERHLPEHFDFDAAVITGSRSSVYWDESWIPPLKSWVGDAIETGMPMLGICYGHQLLADVLGGDVRDMGEYEIGYRTVEHSGDSVLFEGVDRRFTAFTTHSDEVAELPPGAEPIAENDYSNHGFRKGDVFGVQFHPEYDTRTAEAVTRGKDLGEARLTEVLDGINEENYAAACEAKAVFENFTEYVRTVRNPAAD</sequence>
<dbReference type="GO" id="GO:0005829">
    <property type="term" value="C:cytosol"/>
    <property type="evidence" value="ECO:0007669"/>
    <property type="project" value="TreeGrafter"/>
</dbReference>
<dbReference type="Pfam" id="PF00117">
    <property type="entry name" value="GATase"/>
    <property type="match status" value="1"/>
</dbReference>
<dbReference type="EMBL" id="FRAN01000007">
    <property type="protein sequence ID" value="SHL49776.1"/>
    <property type="molecule type" value="Genomic_DNA"/>
</dbReference>
<dbReference type="GO" id="GO:0016740">
    <property type="term" value="F:transferase activity"/>
    <property type="evidence" value="ECO:0007669"/>
    <property type="project" value="UniProtKB-KW"/>
</dbReference>
<keyword evidence="2" id="KW-0808">Transferase</keyword>
<dbReference type="PROSITE" id="PS51273">
    <property type="entry name" value="GATASE_TYPE_1"/>
    <property type="match status" value="1"/>
</dbReference>
<proteinExistence type="predicted"/>
<dbReference type="Proteomes" id="UP000184203">
    <property type="component" value="Unassembled WGS sequence"/>
</dbReference>
<reference evidence="5" key="3">
    <citation type="submission" date="2016-11" db="EMBL/GenBank/DDBJ databases">
        <authorList>
            <person name="Varghese N."/>
            <person name="Submissions S."/>
        </authorList>
    </citation>
    <scope>NUCLEOTIDE SEQUENCE [LARGE SCALE GENOMIC DNA]</scope>
    <source>
        <strain evidence="5">DX253</strain>
    </source>
</reference>
<accession>E7QMV2</accession>
<dbReference type="PATRIC" id="fig|797209.4.peg.253"/>
<dbReference type="PANTHER" id="PTHR42695">
    <property type="entry name" value="GLUTAMINE AMIDOTRANSFERASE YLR126C-RELATED"/>
    <property type="match status" value="1"/>
</dbReference>
<dbReference type="STRING" id="797209.GCA_000376445_01940"/>
<dbReference type="InterPro" id="IPR029062">
    <property type="entry name" value="Class_I_gatase-like"/>
</dbReference>
<reference evidence="2 4" key="1">
    <citation type="journal article" date="2014" name="ISME J.">
        <title>Trehalose/2-sulfotrehalose biosynthesis and glycine-betaine uptake are widely spread mechanisms for osmoadaptation in the Halobacteriales.</title>
        <authorList>
            <person name="Youssef N.H."/>
            <person name="Savage-Ashlock K.N."/>
            <person name="McCully A.L."/>
            <person name="Luedtke B."/>
            <person name="Shaw E.I."/>
            <person name="Hoff W.D."/>
            <person name="Elshahed M.S."/>
        </authorList>
    </citation>
    <scope>NUCLEOTIDE SEQUENCE [LARGE SCALE GENOMIC DNA]</scope>
    <source>
        <strain evidence="2 4">DX253</strain>
    </source>
</reference>
<reference evidence="3" key="2">
    <citation type="submission" date="2016-11" db="EMBL/GenBank/DDBJ databases">
        <authorList>
            <person name="Jaros S."/>
            <person name="Januszkiewicz K."/>
            <person name="Wedrychowicz H."/>
        </authorList>
    </citation>
    <scope>NUCLEOTIDE SEQUENCE [LARGE SCALE GENOMIC DNA]</scope>
    <source>
        <strain evidence="3">DX253</strain>
    </source>
</reference>
<dbReference type="SUPFAM" id="SSF52317">
    <property type="entry name" value="Class I glutamine amidotransferase-like"/>
    <property type="match status" value="1"/>
</dbReference>
<organism evidence="2 4">
    <name type="scientific">Haladaptatus paucihalophilus DX253</name>
    <dbReference type="NCBI Taxonomy" id="797209"/>
    <lineage>
        <taxon>Archaea</taxon>
        <taxon>Methanobacteriati</taxon>
        <taxon>Methanobacteriota</taxon>
        <taxon>Stenosarchaea group</taxon>
        <taxon>Halobacteria</taxon>
        <taxon>Halobacteriales</taxon>
        <taxon>Haladaptataceae</taxon>
        <taxon>Haladaptatus</taxon>
    </lineage>
</organism>
<dbReference type="AlphaFoldDB" id="E7QMV2"/>
<dbReference type="EMBL" id="AEMG01000002">
    <property type="protein sequence ID" value="EFW93747.1"/>
    <property type="molecule type" value="Genomic_DNA"/>
</dbReference>
<dbReference type="InterPro" id="IPR017926">
    <property type="entry name" value="GATASE"/>
</dbReference>
<dbReference type="eggNOG" id="arCOG00090">
    <property type="taxonomic scope" value="Archaea"/>
</dbReference>
<evidence type="ECO:0000313" key="2">
    <source>
        <dbReference type="EMBL" id="EFW93747.1"/>
    </source>
</evidence>
<dbReference type="Gene3D" id="3.40.50.880">
    <property type="match status" value="1"/>
</dbReference>
<feature type="domain" description="Glutamine amidotransferase" evidence="1">
    <location>
        <begin position="24"/>
        <end position="178"/>
    </location>
</feature>
<evidence type="ECO:0000313" key="4">
    <source>
        <dbReference type="Proteomes" id="UP000003751"/>
    </source>
</evidence>
<evidence type="ECO:0000259" key="1">
    <source>
        <dbReference type="Pfam" id="PF00117"/>
    </source>
</evidence>
<dbReference type="Proteomes" id="UP000003751">
    <property type="component" value="Unassembled WGS sequence"/>
</dbReference>
<dbReference type="RefSeq" id="WP_007976286.1">
    <property type="nucleotide sequence ID" value="NZ_AEMG01000002.1"/>
</dbReference>
<keyword evidence="2" id="KW-0315">Glutamine amidotransferase</keyword>
<evidence type="ECO:0000313" key="5">
    <source>
        <dbReference type="Proteomes" id="UP000184203"/>
    </source>
</evidence>
<dbReference type="CDD" id="cd01741">
    <property type="entry name" value="GATase1_1"/>
    <property type="match status" value="1"/>
</dbReference>
<dbReference type="InterPro" id="IPR044992">
    <property type="entry name" value="ChyE-like"/>
</dbReference>
<dbReference type="PANTHER" id="PTHR42695:SF5">
    <property type="entry name" value="GLUTAMINE AMIDOTRANSFERASE YLR126C-RELATED"/>
    <property type="match status" value="1"/>
</dbReference>
<keyword evidence="5" id="KW-1185">Reference proteome</keyword>
<evidence type="ECO:0000313" key="3">
    <source>
        <dbReference type="EMBL" id="SHL49776.1"/>
    </source>
</evidence>
<dbReference type="OrthoDB" id="7388at2157"/>